<dbReference type="Gene3D" id="3.40.50.12650">
    <property type="match status" value="1"/>
</dbReference>
<dbReference type="RefSeq" id="WP_105334577.1">
    <property type="nucleotide sequence ID" value="NZ_PUHZ01000007.1"/>
</dbReference>
<dbReference type="GO" id="GO:0004521">
    <property type="term" value="F:RNA endonuclease activity"/>
    <property type="evidence" value="ECO:0007669"/>
    <property type="project" value="TreeGrafter"/>
</dbReference>
<evidence type="ECO:0000259" key="1">
    <source>
        <dbReference type="Pfam" id="PF07521"/>
    </source>
</evidence>
<evidence type="ECO:0000313" key="2">
    <source>
        <dbReference type="EMBL" id="PQO46779.1"/>
    </source>
</evidence>
<dbReference type="OrthoDB" id="9803916at2"/>
<dbReference type="InterPro" id="IPR050698">
    <property type="entry name" value="MBL"/>
</dbReference>
<name>A0A2S8GQS0_9BACT</name>
<protein>
    <recommendedName>
        <fullName evidence="1">Zn-dependent metallo-hydrolase RNA specificity domain-containing protein</fullName>
    </recommendedName>
</protein>
<dbReference type="EMBL" id="PUHZ01000007">
    <property type="protein sequence ID" value="PQO46779.1"/>
    <property type="molecule type" value="Genomic_DNA"/>
</dbReference>
<dbReference type="PANTHER" id="PTHR11203:SF37">
    <property type="entry name" value="INTEGRATOR COMPLEX SUBUNIT 11"/>
    <property type="match status" value="1"/>
</dbReference>
<reference evidence="2 3" key="1">
    <citation type="submission" date="2018-02" db="EMBL/GenBank/DDBJ databases">
        <title>Comparative genomes isolates from brazilian mangrove.</title>
        <authorList>
            <person name="Araujo J.E."/>
            <person name="Taketani R.G."/>
            <person name="Silva M.C.P."/>
            <person name="Loureco M.V."/>
            <person name="Andreote F.D."/>
        </authorList>
    </citation>
    <scope>NUCLEOTIDE SEQUENCE [LARGE SCALE GENOMIC DNA]</scope>
    <source>
        <strain evidence="2 3">Nap-Phe MGV</strain>
    </source>
</reference>
<dbReference type="Gene3D" id="3.60.15.10">
    <property type="entry name" value="Ribonuclease Z/Hydroxyacylglutathione hydrolase-like"/>
    <property type="match status" value="1"/>
</dbReference>
<organism evidence="2 3">
    <name type="scientific">Blastopirellula marina</name>
    <dbReference type="NCBI Taxonomy" id="124"/>
    <lineage>
        <taxon>Bacteria</taxon>
        <taxon>Pseudomonadati</taxon>
        <taxon>Planctomycetota</taxon>
        <taxon>Planctomycetia</taxon>
        <taxon>Pirellulales</taxon>
        <taxon>Pirellulaceae</taxon>
        <taxon>Blastopirellula</taxon>
    </lineage>
</organism>
<dbReference type="SUPFAM" id="SSF56281">
    <property type="entry name" value="Metallo-hydrolase/oxidoreductase"/>
    <property type="match status" value="1"/>
</dbReference>
<dbReference type="InterPro" id="IPR036866">
    <property type="entry name" value="RibonucZ/Hydroxyglut_hydro"/>
</dbReference>
<dbReference type="InterPro" id="IPR011108">
    <property type="entry name" value="RMMBL"/>
</dbReference>
<accession>A0A2S8GQS0</accession>
<dbReference type="Pfam" id="PF07521">
    <property type="entry name" value="RMMBL"/>
    <property type="match status" value="1"/>
</dbReference>
<evidence type="ECO:0000313" key="3">
    <source>
        <dbReference type="Proteomes" id="UP000237819"/>
    </source>
</evidence>
<dbReference type="AlphaFoldDB" id="A0A2S8GQS0"/>
<dbReference type="PANTHER" id="PTHR11203">
    <property type="entry name" value="CLEAVAGE AND POLYADENYLATION SPECIFICITY FACTOR FAMILY MEMBER"/>
    <property type="match status" value="1"/>
</dbReference>
<proteinExistence type="predicted"/>
<comment type="caution">
    <text evidence="2">The sequence shown here is derived from an EMBL/GenBank/DDBJ whole genome shotgun (WGS) entry which is preliminary data.</text>
</comment>
<gene>
    <name evidence="2" type="ORF">C5Y93_06395</name>
</gene>
<sequence>MQKTLFQLDAKPRENFYFDRGLFLLPGHLGVDVRRRQQFGFISHAHMDHAARHETILCTPETAALVRHRIGETQFRLMPLGETIEFRQSQLTALSAGHVLGSAMLLAATDDGSTLYTGDYRLGQSYTAGEAELPQADVLVMECTFGDPFYRLPPRSETIAQFVDLVDQAFRRGATPMIHAYVLGKAQEVTKILTEHGIRVQQQPDVFAISQIYQQCGCDLGEFELYDGRPKPRHAIVCPPRSQRGSDVHGVIHAEHFAMTGWGWNPALAARYRCDHVIPLSDHADYAELLETIEQVAPQRIYCTHGPKRFVEDLRRRGHQAFWLG</sequence>
<feature type="domain" description="Zn-dependent metallo-hydrolase RNA specificity" evidence="1">
    <location>
        <begin position="277"/>
        <end position="320"/>
    </location>
</feature>
<dbReference type="Proteomes" id="UP000237819">
    <property type="component" value="Unassembled WGS sequence"/>
</dbReference>